<dbReference type="SMART" id="SM00663">
    <property type="entry name" value="RPOLA_N"/>
    <property type="match status" value="1"/>
</dbReference>
<dbReference type="FunFam" id="1.10.274.100:FF:000015">
    <property type="entry name" value="DNA-directed RNA polymerase subunit"/>
    <property type="match status" value="1"/>
</dbReference>
<dbReference type="FunFam" id="3.30.1490.180:FF:000007">
    <property type="entry name" value="DNA-directed RNA polymerase subunit"/>
    <property type="match status" value="1"/>
</dbReference>
<keyword evidence="9" id="KW-0460">Magnesium</keyword>
<feature type="compositionally biased region" description="Basic residues" evidence="15">
    <location>
        <begin position="1415"/>
        <end position="1429"/>
    </location>
</feature>
<evidence type="ECO:0000256" key="14">
    <source>
        <dbReference type="ARBA" id="ARBA00074527"/>
    </source>
</evidence>
<evidence type="ECO:0000256" key="8">
    <source>
        <dbReference type="ARBA" id="ARBA00022833"/>
    </source>
</evidence>
<dbReference type="GO" id="GO:0005736">
    <property type="term" value="C:RNA polymerase I complex"/>
    <property type="evidence" value="ECO:0007669"/>
    <property type="project" value="UniProtKB-ARBA"/>
</dbReference>
<dbReference type="InterPro" id="IPR047107">
    <property type="entry name" value="DNA-dir_RNA_pol1_lsu_C"/>
</dbReference>
<dbReference type="Gene3D" id="6.10.250.2940">
    <property type="match status" value="1"/>
</dbReference>
<dbReference type="PANTHER" id="PTHR19376">
    <property type="entry name" value="DNA-DIRECTED RNA POLYMERASE"/>
    <property type="match status" value="1"/>
</dbReference>
<dbReference type="GO" id="GO:0046872">
    <property type="term" value="F:metal ion binding"/>
    <property type="evidence" value="ECO:0007669"/>
    <property type="project" value="UniProtKB-KW"/>
</dbReference>
<keyword evidence="6" id="KW-0548">Nucleotidyltransferase</keyword>
<dbReference type="Gene3D" id="1.10.132.30">
    <property type="match status" value="1"/>
</dbReference>
<comment type="caution">
    <text evidence="17">The sequence shown here is derived from an EMBL/GenBank/DDBJ whole genome shotgun (WGS) entry which is preliminary data.</text>
</comment>
<dbReference type="GO" id="GO:0003677">
    <property type="term" value="F:DNA binding"/>
    <property type="evidence" value="ECO:0007669"/>
    <property type="project" value="InterPro"/>
</dbReference>
<evidence type="ECO:0000256" key="2">
    <source>
        <dbReference type="ARBA" id="ARBA00006460"/>
    </source>
</evidence>
<evidence type="ECO:0000256" key="10">
    <source>
        <dbReference type="ARBA" id="ARBA00023163"/>
    </source>
</evidence>
<evidence type="ECO:0000256" key="13">
    <source>
        <dbReference type="ARBA" id="ARBA00074245"/>
    </source>
</evidence>
<proteinExistence type="inferred from homology"/>
<dbReference type="FunFam" id="2.40.40.20:FF:000019">
    <property type="entry name" value="DNA-directed RNA polymerase II subunit RPB1"/>
    <property type="match status" value="1"/>
</dbReference>
<dbReference type="Proteomes" id="UP000288805">
    <property type="component" value="Unassembled WGS sequence"/>
</dbReference>
<name>A0A438BZW8_VITVI</name>
<gene>
    <name evidence="17" type="primary">NRPA1_2</name>
    <name evidence="17" type="ORF">CK203_069303</name>
</gene>
<comment type="catalytic activity">
    <reaction evidence="12">
        <text>RNA(n) + a ribonucleoside 5'-triphosphate = RNA(n+1) + diphosphate</text>
        <dbReference type="Rhea" id="RHEA:21248"/>
        <dbReference type="Rhea" id="RHEA-COMP:14527"/>
        <dbReference type="Rhea" id="RHEA-COMP:17342"/>
        <dbReference type="ChEBI" id="CHEBI:33019"/>
        <dbReference type="ChEBI" id="CHEBI:61557"/>
        <dbReference type="ChEBI" id="CHEBI:140395"/>
        <dbReference type="EC" id="2.7.7.6"/>
    </reaction>
</comment>
<evidence type="ECO:0000256" key="15">
    <source>
        <dbReference type="SAM" id="MobiDB-lite"/>
    </source>
</evidence>
<dbReference type="GO" id="GO:0003899">
    <property type="term" value="F:DNA-directed RNA polymerase activity"/>
    <property type="evidence" value="ECO:0007669"/>
    <property type="project" value="UniProtKB-EC"/>
</dbReference>
<evidence type="ECO:0000256" key="5">
    <source>
        <dbReference type="ARBA" id="ARBA00022679"/>
    </source>
</evidence>
<dbReference type="EMBL" id="QGNW01002588">
    <property type="protein sequence ID" value="RVW16514.1"/>
    <property type="molecule type" value="Genomic_DNA"/>
</dbReference>
<dbReference type="SUPFAM" id="SSF64484">
    <property type="entry name" value="beta and beta-prime subunits of DNA dependent RNA-polymerase"/>
    <property type="match status" value="1"/>
</dbReference>
<dbReference type="InterPro" id="IPR006592">
    <property type="entry name" value="RNA_pol_N"/>
</dbReference>
<keyword evidence="7" id="KW-0479">Metal-binding</keyword>
<evidence type="ECO:0000256" key="3">
    <source>
        <dbReference type="ARBA" id="ARBA00012418"/>
    </source>
</evidence>
<evidence type="ECO:0000256" key="12">
    <source>
        <dbReference type="ARBA" id="ARBA00048552"/>
    </source>
</evidence>
<comment type="subcellular location">
    <subcellularLocation>
        <location evidence="1">Nucleus</location>
    </subcellularLocation>
</comment>
<accession>A0A438BZW8</accession>
<dbReference type="GO" id="GO:0006351">
    <property type="term" value="P:DNA-templated transcription"/>
    <property type="evidence" value="ECO:0007669"/>
    <property type="project" value="InterPro"/>
</dbReference>
<evidence type="ECO:0000256" key="11">
    <source>
        <dbReference type="ARBA" id="ARBA00023242"/>
    </source>
</evidence>
<evidence type="ECO:0000313" key="17">
    <source>
        <dbReference type="EMBL" id="RVW16514.1"/>
    </source>
</evidence>
<keyword evidence="11" id="KW-0539">Nucleus</keyword>
<dbReference type="CDD" id="cd02735">
    <property type="entry name" value="RNAP_I_Rpa1_C"/>
    <property type="match status" value="1"/>
</dbReference>
<dbReference type="FunFam" id="1.10.150.390:FF:000005">
    <property type="entry name" value="DNA-directed RNA polymerase subunit"/>
    <property type="match status" value="1"/>
</dbReference>
<evidence type="ECO:0000256" key="9">
    <source>
        <dbReference type="ARBA" id="ARBA00022842"/>
    </source>
</evidence>
<dbReference type="InterPro" id="IPR000722">
    <property type="entry name" value="RNA_pol_asu"/>
</dbReference>
<sequence length="1659" mass="184618">MARPEEGFACALVTAPVTATSGTTEFVEAVKFSFFTDEEVRKYSFKKITSPLMLDSVQRPVPGGLYDPALGPIDENTPFKLPRKEVTIIMEVTLGVNSSARDNCSVHLKQQEWTSLQCIEAMSVMDNFLKLKHRDCKNCKAKSPQVTKPTFGWFHMAGLSDAQTRANVIRGSKLERPLSRVAEEKSSSEVENVNDMFPWGDGVDTDETHSSIAPTDGIQDTVTKKLERKGAQAPIEFIKQKSFFSGPLLPSEVCFLQALEHHHQLPWLMLEILWNVCGKMKLNSARLSVIFYRNVSVHQEIKQVMEHPQTVLLGKVLQANIALGNAHANNSERSKIISRWMDLQQSINVLFDGKTAAGQGQRDTGSGICQLLEKKEGVFRQKMMGKRVNFACRSVISPDPYLAVNEIGIPPYFALRLTYPEKVTPWNVVKLRDAIINGPEIHPGATHYVDKLSTVKLAVNKKMRISISRKLPSSRGVVAQPGRSSDNEFEGKIVYRHLQDGDIVLVNRQPTLHKPSIMAHVVRVLKGEKTLRMHYANCSTYNADFDGDEMNVHFPQDEISRAEAYNIVNANNQYIVPSRGDPIRGLIQDHIVSAVLLTKKDTFLTREQYNQLLYSSGLSSGSGSFIGKPGKKVSVLDSEDEMQPLLPAIWKPEPLWSGKQVITAVLNHITRGRKPFTTEKDGKIPREYFGSEIDEKKSGKGKDPGSDRRKEKRIEKKHGEYKLLIHKNELVRGVIDKAQFDKYGLVHMVQELYGSNTAGILLSVLSRLFTVFLQMHGFTCGVDDLLISPNYDIARKIELDKSENIGELVHCKFIGSNHGKIGIEPGTFPILTPTNPCQEEEGIGCGPSQSGAATNGFGSPWLLRHGSSSKIWDPVKLQVEVEKIILSNGEAAITRLDRMMKNELNELTSKVNKDLLLKGLVKPFPKNCLSLMTTTGAKGSTVNFSQISSFLGQQDLEGKRVPRMVSGKTLPCFPPWDCAARAGGFISDRFLTGLHPQEYYFHCMAGREGLVDTAVKTSRSGYLQRCLIKNLECLKVCYDYTVRDSDGSIVQFNYGDDGVDVHQTSFITEFEALAVNQEVVCEKFGQDGKFNGYIQKLPKELRKKTKKFIEGFMEERQDFDNMKKQKDFVNLVKQKYISSLAQPGEPVGVLAAQSVGEPSTQMTLNTFHLAGRGEVNVTLGIPRLQEILMTAANDIKTPIMTCPLQMGRSKDDAERLAAKLKKVTVADITESMEVSIVPFTVQDHQTCSIYKLKMKLYEPALYPPHTGISLEDCEETLEAVFVRELEDAIQNHLLLLSKISGIKNFLPDSRSMASKETDEDASGDGSAGGNGDEDDDGEDDGGAEDIGLDAQKRKQQASDEMDYGDSEGEPDEGEASAGLTEEIDLVEDEVEISNNEEVGISDPKDEDSKVPSKSKSSKNKKAKTEAKRKKRFRAIKKDFDRAILVKAKGTYFEVHFRFTNEPHILLAQIAQKAANKVYIRSSGKIDLCQVIDCNKDQVIYYGRDPKKRENIPGEEKKKLPALQTAGVDFTAFWKMQDELDVRYVYSNNVHAMLNTFGVEAARATIIKEVFNVFNAYGVKVNIRHLSLIADFMTHSGGYRPMNRHGGIAESVSPFSKMTFETASKFIVEAASHGMTDNLESASARICLGLPVKMGTGCLT</sequence>
<dbReference type="InterPro" id="IPR007081">
    <property type="entry name" value="RNA_pol_Rpb1_5"/>
</dbReference>
<dbReference type="Gene3D" id="4.10.860.120">
    <property type="entry name" value="RNA polymerase II, clamp domain"/>
    <property type="match status" value="1"/>
</dbReference>
<reference evidence="17 18" key="1">
    <citation type="journal article" date="2018" name="PLoS Genet.">
        <title>Population sequencing reveals clonal diversity and ancestral inbreeding in the grapevine cultivar Chardonnay.</title>
        <authorList>
            <person name="Roach M.J."/>
            <person name="Johnson D.L."/>
            <person name="Bohlmann J."/>
            <person name="van Vuuren H.J."/>
            <person name="Jones S.J."/>
            <person name="Pretorius I.S."/>
            <person name="Schmidt S.A."/>
            <person name="Borneman A.R."/>
        </authorList>
    </citation>
    <scope>NUCLEOTIDE SEQUENCE [LARGE SCALE GENOMIC DNA]</scope>
    <source>
        <strain evidence="18">cv. Chardonnay</strain>
        <tissue evidence="17">Leaf</tissue>
    </source>
</reference>
<dbReference type="InterPro" id="IPR015699">
    <property type="entry name" value="DNA-dir_RNA_pol1_lsu_N"/>
</dbReference>
<dbReference type="InterPro" id="IPR007083">
    <property type="entry name" value="RNA_pol_Rpb1_4"/>
</dbReference>
<dbReference type="Gene3D" id="3.30.1490.180">
    <property type="entry name" value="RNA polymerase ii"/>
    <property type="match status" value="1"/>
</dbReference>
<dbReference type="Gene3D" id="2.40.40.20">
    <property type="match status" value="1"/>
</dbReference>
<dbReference type="InterPro" id="IPR038120">
    <property type="entry name" value="Rpb1_funnel_sf"/>
</dbReference>
<evidence type="ECO:0000313" key="18">
    <source>
        <dbReference type="Proteomes" id="UP000288805"/>
    </source>
</evidence>
<feature type="compositionally biased region" description="Acidic residues" evidence="15">
    <location>
        <begin position="1331"/>
        <end position="1347"/>
    </location>
</feature>
<dbReference type="InterPro" id="IPR042102">
    <property type="entry name" value="RNA_pol_Rpb1_3_sf"/>
</dbReference>
<evidence type="ECO:0000256" key="7">
    <source>
        <dbReference type="ARBA" id="ARBA00022723"/>
    </source>
</evidence>
<dbReference type="FunFam" id="1.10.132.30:FF:000006">
    <property type="entry name" value="DNA-directed RNA polymerase subunit"/>
    <property type="match status" value="1"/>
</dbReference>
<feature type="domain" description="RNA polymerase N-terminal" evidence="16">
    <location>
        <begin position="289"/>
        <end position="598"/>
    </location>
</feature>
<dbReference type="InterPro" id="IPR045867">
    <property type="entry name" value="DNA-dir_RpoC_beta_prime"/>
</dbReference>
<dbReference type="Gene3D" id="1.10.274.100">
    <property type="entry name" value="RNA polymerase Rpb1, domain 3"/>
    <property type="match status" value="1"/>
</dbReference>
<feature type="compositionally biased region" description="Acidic residues" evidence="15">
    <location>
        <begin position="1359"/>
        <end position="1374"/>
    </location>
</feature>
<dbReference type="Pfam" id="PF04983">
    <property type="entry name" value="RNA_pol_Rpb1_3"/>
    <property type="match status" value="1"/>
</dbReference>
<evidence type="ECO:0000256" key="1">
    <source>
        <dbReference type="ARBA" id="ARBA00004123"/>
    </source>
</evidence>
<organism evidence="17 18">
    <name type="scientific">Vitis vinifera</name>
    <name type="common">Grape</name>
    <dbReference type="NCBI Taxonomy" id="29760"/>
    <lineage>
        <taxon>Eukaryota</taxon>
        <taxon>Viridiplantae</taxon>
        <taxon>Streptophyta</taxon>
        <taxon>Embryophyta</taxon>
        <taxon>Tracheophyta</taxon>
        <taxon>Spermatophyta</taxon>
        <taxon>Magnoliopsida</taxon>
        <taxon>eudicotyledons</taxon>
        <taxon>Gunneridae</taxon>
        <taxon>Pentapetalae</taxon>
        <taxon>rosids</taxon>
        <taxon>Vitales</taxon>
        <taxon>Vitaceae</taxon>
        <taxon>Viteae</taxon>
        <taxon>Vitis</taxon>
    </lineage>
</organism>
<feature type="region of interest" description="Disordered" evidence="15">
    <location>
        <begin position="693"/>
        <end position="713"/>
    </location>
</feature>
<evidence type="ECO:0000256" key="4">
    <source>
        <dbReference type="ARBA" id="ARBA00022478"/>
    </source>
</evidence>
<comment type="similarity">
    <text evidence="2">Belongs to the RNA polymerase beta' chain family.</text>
</comment>
<keyword evidence="10" id="KW-0804">Transcription</keyword>
<dbReference type="Pfam" id="PF04998">
    <property type="entry name" value="RNA_pol_Rpb1_5"/>
    <property type="match status" value="1"/>
</dbReference>
<feature type="region of interest" description="Disordered" evidence="15">
    <location>
        <begin position="1391"/>
        <end position="1429"/>
    </location>
</feature>
<feature type="region of interest" description="Disordered" evidence="15">
    <location>
        <begin position="1310"/>
        <end position="1378"/>
    </location>
</feature>
<keyword evidence="5" id="KW-0808">Transferase</keyword>
<keyword evidence="4 17" id="KW-0240">DNA-directed RNA polymerase</keyword>
<dbReference type="CDD" id="cd01435">
    <property type="entry name" value="RNAP_I_RPA1_N"/>
    <property type="match status" value="1"/>
</dbReference>
<evidence type="ECO:0000259" key="16">
    <source>
        <dbReference type="SMART" id="SM00663"/>
    </source>
</evidence>
<dbReference type="Gene3D" id="6.20.50.80">
    <property type="match status" value="1"/>
</dbReference>
<dbReference type="PANTHER" id="PTHR19376:SF11">
    <property type="entry name" value="DNA-DIRECTED RNA POLYMERASE I SUBUNIT RPA1"/>
    <property type="match status" value="1"/>
</dbReference>
<dbReference type="Gene3D" id="1.10.150.390">
    <property type="match status" value="1"/>
</dbReference>
<dbReference type="Pfam" id="PF05000">
    <property type="entry name" value="RNA_pol_Rpb1_4"/>
    <property type="match status" value="1"/>
</dbReference>
<dbReference type="InterPro" id="IPR044893">
    <property type="entry name" value="RNA_pol_Rpb1_clamp_domain"/>
</dbReference>
<dbReference type="EC" id="2.7.7.6" evidence="3"/>
<dbReference type="InterPro" id="IPR007066">
    <property type="entry name" value="RNA_pol_Rpb1_3"/>
</dbReference>
<dbReference type="Pfam" id="PF00623">
    <property type="entry name" value="RNA_pol_Rpb1_2"/>
    <property type="match status" value="1"/>
</dbReference>
<protein>
    <recommendedName>
        <fullName evidence="13">DNA-directed RNA polymerase I subunit RPA1</fullName>
        <ecNumber evidence="3">2.7.7.6</ecNumber>
    </recommendedName>
    <alternativeName>
        <fullName evidence="14">DNA-directed RNA polymerase I subunit rpa1</fullName>
    </alternativeName>
</protein>
<keyword evidence="8" id="KW-0862">Zinc</keyword>
<evidence type="ECO:0000256" key="6">
    <source>
        <dbReference type="ARBA" id="ARBA00022695"/>
    </source>
</evidence>
<dbReference type="Gene3D" id="3.30.70.2850">
    <property type="match status" value="1"/>
</dbReference>